<proteinExistence type="predicted"/>
<gene>
    <name evidence="1" type="ORF">Q4535_11970</name>
</gene>
<evidence type="ECO:0000313" key="1">
    <source>
        <dbReference type="EMBL" id="MDO6672832.1"/>
    </source>
</evidence>
<dbReference type="Proteomes" id="UP001170481">
    <property type="component" value="Unassembled WGS sequence"/>
</dbReference>
<accession>A0AAP4WXX9</accession>
<organism evidence="1 2">
    <name type="scientific">Cobetia amphilecti</name>
    <dbReference type="NCBI Taxonomy" id="1055104"/>
    <lineage>
        <taxon>Bacteria</taxon>
        <taxon>Pseudomonadati</taxon>
        <taxon>Pseudomonadota</taxon>
        <taxon>Gammaproteobacteria</taxon>
        <taxon>Oceanospirillales</taxon>
        <taxon>Halomonadaceae</taxon>
        <taxon>Cobetia</taxon>
    </lineage>
</organism>
<name>A0AAP4WXX9_9GAMM</name>
<sequence>MFKLLSDSQLFQDMLIDTDDCVDYDPDHNLDEDSWFKIESFSNKEFFLDYLEEPFNSTEYDNLRKEDFSKITYMCSVQNSNYYFQKVTKSSFVNKKMMMFGDAARIESSDDRIVIRDQPDAIYYRGSDVLVFKNLATISSIFKKIDMLYKEATAEEVTEFLESPFLSVSEDFSVTKVSTPNRKRISLAVNTLEQMDDIGRGQIMQYIQNYCEGRLNVDEQGSFCISSDVDLKYLLYGIEQRFYTTVVGEEKRLANSVRSI</sequence>
<dbReference type="AlphaFoldDB" id="A0AAP4WXX9"/>
<comment type="caution">
    <text evidence="1">The sequence shown here is derived from an EMBL/GenBank/DDBJ whole genome shotgun (WGS) entry which is preliminary data.</text>
</comment>
<reference evidence="1" key="1">
    <citation type="submission" date="2023-07" db="EMBL/GenBank/DDBJ databases">
        <title>Genome content predicts the carbon catabolic preferences of heterotrophic bacteria.</title>
        <authorList>
            <person name="Gralka M."/>
        </authorList>
    </citation>
    <scope>NUCLEOTIDE SEQUENCE</scope>
    <source>
        <strain evidence="1">C2R13</strain>
    </source>
</reference>
<evidence type="ECO:0000313" key="2">
    <source>
        <dbReference type="Proteomes" id="UP001170481"/>
    </source>
</evidence>
<dbReference type="EMBL" id="JAUORK010000016">
    <property type="protein sequence ID" value="MDO6672832.1"/>
    <property type="molecule type" value="Genomic_DNA"/>
</dbReference>
<protein>
    <submittedName>
        <fullName evidence="1">ATP F0F1 synthase synthase</fullName>
    </submittedName>
</protein>